<evidence type="ECO:0000256" key="4">
    <source>
        <dbReference type="ARBA" id="ARBA00022801"/>
    </source>
</evidence>
<dbReference type="SUPFAM" id="SSF52141">
    <property type="entry name" value="Uracil-DNA glycosylase-like"/>
    <property type="match status" value="1"/>
</dbReference>
<evidence type="ECO:0000256" key="5">
    <source>
        <dbReference type="ARBA" id="ARBA00023004"/>
    </source>
</evidence>
<dbReference type="InterPro" id="IPR036895">
    <property type="entry name" value="Uracil-DNA_glycosylase-like_sf"/>
</dbReference>
<evidence type="ECO:0000313" key="10">
    <source>
        <dbReference type="Proteomes" id="UP001162734"/>
    </source>
</evidence>
<dbReference type="InterPro" id="IPR005122">
    <property type="entry name" value="Uracil-DNA_glycosylase-like"/>
</dbReference>
<evidence type="ECO:0000256" key="1">
    <source>
        <dbReference type="ARBA" id="ARBA00022485"/>
    </source>
</evidence>
<evidence type="ECO:0000256" key="2">
    <source>
        <dbReference type="ARBA" id="ARBA00022723"/>
    </source>
</evidence>
<sequence length="218" mass="23880">MARRVASEAEVVAALEAVHEDIRALTLPGFMGPAVHGPPVASRIFLIGQAPGPHEGELGRPFAWTAGKTLFRWLERATGAAEEEVRRRVYIAAVVRCFPGKAKGGGDRVPSPEEIEASRGFIAREIEILRPTLVIPVGRLAIEQVLGRKPPLEEVVGKRLRLHYHGVESDVVCLPHPSGASTWFKMEPGKTRLEEALALLSRHPEVRRTFKAGRRSSA</sequence>
<gene>
    <name evidence="9" type="ORF">AMPC_24130</name>
</gene>
<feature type="domain" description="Uracil-DNA glycosylase-like" evidence="8">
    <location>
        <begin position="35"/>
        <end position="197"/>
    </location>
</feature>
<evidence type="ECO:0000256" key="7">
    <source>
        <dbReference type="ARBA" id="ARBA00023204"/>
    </source>
</evidence>
<name>A0ABN6NBC3_9BACT</name>
<keyword evidence="6" id="KW-0411">Iron-sulfur</keyword>
<proteinExistence type="predicted"/>
<dbReference type="InterPro" id="IPR051536">
    <property type="entry name" value="UDG_Type-4/5"/>
</dbReference>
<evidence type="ECO:0000313" key="9">
    <source>
        <dbReference type="EMBL" id="BDG09300.1"/>
    </source>
</evidence>
<evidence type="ECO:0000256" key="3">
    <source>
        <dbReference type="ARBA" id="ARBA00022763"/>
    </source>
</evidence>
<accession>A0ABN6NBC3</accession>
<keyword evidence="4" id="KW-0378">Hydrolase</keyword>
<keyword evidence="1" id="KW-0004">4Fe-4S</keyword>
<dbReference type="Gene3D" id="3.40.470.10">
    <property type="entry name" value="Uracil-DNA glycosylase-like domain"/>
    <property type="match status" value="1"/>
</dbReference>
<dbReference type="RefSeq" id="WP_248341367.1">
    <property type="nucleotide sequence ID" value="NZ_AP025592.1"/>
</dbReference>
<keyword evidence="5" id="KW-0408">Iron</keyword>
<keyword evidence="2" id="KW-0479">Metal-binding</keyword>
<dbReference type="EMBL" id="AP025592">
    <property type="protein sequence ID" value="BDG09300.1"/>
    <property type="molecule type" value="Genomic_DNA"/>
</dbReference>
<dbReference type="SMART" id="SM00986">
    <property type="entry name" value="UDG"/>
    <property type="match status" value="1"/>
</dbReference>
<evidence type="ECO:0000256" key="6">
    <source>
        <dbReference type="ARBA" id="ARBA00023014"/>
    </source>
</evidence>
<reference evidence="10" key="1">
    <citation type="journal article" date="2022" name="Int. J. Syst. Evol. Microbiol.">
        <title>Anaeromyxobacter oryzae sp. nov., Anaeromyxobacter diazotrophicus sp. nov. and Anaeromyxobacter paludicola sp. nov., isolated from paddy soils.</title>
        <authorList>
            <person name="Itoh H."/>
            <person name="Xu Z."/>
            <person name="Mise K."/>
            <person name="Masuda Y."/>
            <person name="Ushijima N."/>
            <person name="Hayakawa C."/>
            <person name="Shiratori Y."/>
            <person name="Senoo K."/>
        </authorList>
    </citation>
    <scope>NUCLEOTIDE SEQUENCE [LARGE SCALE GENOMIC DNA]</scope>
    <source>
        <strain evidence="10">Red630</strain>
    </source>
</reference>
<dbReference type="Proteomes" id="UP001162734">
    <property type="component" value="Chromosome"/>
</dbReference>
<evidence type="ECO:0000259" key="8">
    <source>
        <dbReference type="SMART" id="SM00986"/>
    </source>
</evidence>
<organism evidence="9 10">
    <name type="scientific">Anaeromyxobacter paludicola</name>
    <dbReference type="NCBI Taxonomy" id="2918171"/>
    <lineage>
        <taxon>Bacteria</taxon>
        <taxon>Pseudomonadati</taxon>
        <taxon>Myxococcota</taxon>
        <taxon>Myxococcia</taxon>
        <taxon>Myxococcales</taxon>
        <taxon>Cystobacterineae</taxon>
        <taxon>Anaeromyxobacteraceae</taxon>
        <taxon>Anaeromyxobacter</taxon>
    </lineage>
</organism>
<protein>
    <submittedName>
        <fullName evidence="9">Uracil-DNA glycosylase</fullName>
    </submittedName>
</protein>
<keyword evidence="7" id="KW-0234">DNA repair</keyword>
<keyword evidence="10" id="KW-1185">Reference proteome</keyword>
<dbReference type="PANTHER" id="PTHR33693">
    <property type="entry name" value="TYPE-5 URACIL-DNA GLYCOSYLASE"/>
    <property type="match status" value="1"/>
</dbReference>
<dbReference type="Pfam" id="PF03167">
    <property type="entry name" value="UDG"/>
    <property type="match status" value="1"/>
</dbReference>
<dbReference type="PANTHER" id="PTHR33693:SF1">
    <property type="entry name" value="TYPE-4 URACIL-DNA GLYCOSYLASE"/>
    <property type="match status" value="1"/>
</dbReference>
<keyword evidence="3" id="KW-0227">DNA damage</keyword>
<dbReference type="SMART" id="SM00987">
    <property type="entry name" value="UreE_C"/>
    <property type="match status" value="1"/>
</dbReference>
<dbReference type="CDD" id="cd10033">
    <property type="entry name" value="UDG_like"/>
    <property type="match status" value="1"/>
</dbReference>